<reference evidence="2" key="1">
    <citation type="journal article" date="2023" name="Hortic. Res.">
        <title>A chromosome-level phased genome enabling allele-level studies in sweet orange: a case study on citrus Huanglongbing tolerance.</title>
        <authorList>
            <person name="Wu B."/>
            <person name="Yu Q."/>
            <person name="Deng Z."/>
            <person name="Duan Y."/>
            <person name="Luo F."/>
            <person name="Gmitter F. Jr."/>
        </authorList>
    </citation>
    <scope>NUCLEOTIDE SEQUENCE [LARGE SCALE GENOMIC DNA]</scope>
    <source>
        <strain evidence="2">cv. Valencia</strain>
    </source>
</reference>
<evidence type="ECO:0000313" key="2">
    <source>
        <dbReference type="Proteomes" id="UP000829398"/>
    </source>
</evidence>
<keyword evidence="2" id="KW-1185">Reference proteome</keyword>
<name>A0ACB8NJ53_CITSI</name>
<dbReference type="Proteomes" id="UP000829398">
    <property type="component" value="Chromosome 2"/>
</dbReference>
<organism evidence="1 2">
    <name type="scientific">Citrus sinensis</name>
    <name type="common">Sweet orange</name>
    <name type="synonym">Citrus aurantium var. sinensis</name>
    <dbReference type="NCBI Taxonomy" id="2711"/>
    <lineage>
        <taxon>Eukaryota</taxon>
        <taxon>Viridiplantae</taxon>
        <taxon>Streptophyta</taxon>
        <taxon>Embryophyta</taxon>
        <taxon>Tracheophyta</taxon>
        <taxon>Spermatophyta</taxon>
        <taxon>Magnoliopsida</taxon>
        <taxon>eudicotyledons</taxon>
        <taxon>Gunneridae</taxon>
        <taxon>Pentapetalae</taxon>
        <taxon>rosids</taxon>
        <taxon>malvids</taxon>
        <taxon>Sapindales</taxon>
        <taxon>Rutaceae</taxon>
        <taxon>Aurantioideae</taxon>
        <taxon>Citrus</taxon>
    </lineage>
</organism>
<gene>
    <name evidence="1" type="ORF">KPL71_006126</name>
</gene>
<evidence type="ECO:0000313" key="1">
    <source>
        <dbReference type="EMBL" id="KAH9798197.1"/>
    </source>
</evidence>
<dbReference type="EMBL" id="CM039171">
    <property type="protein sequence ID" value="KAH9798197.1"/>
    <property type="molecule type" value="Genomic_DNA"/>
</dbReference>
<proteinExistence type="predicted"/>
<comment type="caution">
    <text evidence="1">The sequence shown here is derived from an EMBL/GenBank/DDBJ whole genome shotgun (WGS) entry which is preliminary data.</text>
</comment>
<protein>
    <submittedName>
        <fullName evidence="1">Structural maintenance of chromosomes protein</fullName>
    </submittedName>
</protein>
<accession>A0ACB8NJ53</accession>
<sequence>MATRYNSYDSRSSTSSYLSDPASSSIELKPQNQPTSSSRAIIKSKPSTAATKTNKNSNTNLANMVKKFMEKKSSSSSRAVGLVIPSDVIAEDLKKTARKGGNFGGLQRKLFGGKIENEKKSEVKALPLREVKGGGGNNNVNARTLAMVLRSERELLNANKEQGIEISQLKMLLQEKNNEVEKLKNLCLKQREEIKALKSATLFPDHATDSHLQGLLEKQGSELKQVIPSLQRQVTSLTGHLQSLAQDLAEVKAEKYSARTGMIMRHGTCPRTPSYDHEEPANSLEFSSEDVTTPGSPDDLFLKDLNPCLTPFSVKKKTTKEFEASSYDSPELDDESFCMNSVETGSSRIARPIRKSDESKRTYGKQMLHKVL</sequence>